<dbReference type="GO" id="GO:0045820">
    <property type="term" value="P:negative regulation of glycolytic process"/>
    <property type="evidence" value="ECO:0007669"/>
    <property type="project" value="TreeGrafter"/>
</dbReference>
<keyword evidence="4" id="KW-1185">Reference proteome</keyword>
<evidence type="ECO:0000256" key="2">
    <source>
        <dbReference type="PIRSR" id="PIRSR613078-2"/>
    </source>
</evidence>
<dbReference type="InterPro" id="IPR029033">
    <property type="entry name" value="His_PPase_superfam"/>
</dbReference>
<dbReference type="Pfam" id="PF00300">
    <property type="entry name" value="His_Phos_1"/>
    <property type="match status" value="1"/>
</dbReference>
<dbReference type="GO" id="GO:0004331">
    <property type="term" value="F:fructose-2,6-bisphosphate 2-phosphatase activity"/>
    <property type="evidence" value="ECO:0007669"/>
    <property type="project" value="TreeGrafter"/>
</dbReference>
<dbReference type="GO" id="GO:0043456">
    <property type="term" value="P:regulation of pentose-phosphate shunt"/>
    <property type="evidence" value="ECO:0007669"/>
    <property type="project" value="TreeGrafter"/>
</dbReference>
<organism evidence="3 4">
    <name type="scientific">Dinothrombium tinctorium</name>
    <dbReference type="NCBI Taxonomy" id="1965070"/>
    <lineage>
        <taxon>Eukaryota</taxon>
        <taxon>Metazoa</taxon>
        <taxon>Ecdysozoa</taxon>
        <taxon>Arthropoda</taxon>
        <taxon>Chelicerata</taxon>
        <taxon>Arachnida</taxon>
        <taxon>Acari</taxon>
        <taxon>Acariformes</taxon>
        <taxon>Trombidiformes</taxon>
        <taxon>Prostigmata</taxon>
        <taxon>Anystina</taxon>
        <taxon>Parasitengona</taxon>
        <taxon>Trombidioidea</taxon>
        <taxon>Trombidiidae</taxon>
        <taxon>Dinothrombium</taxon>
    </lineage>
</organism>
<dbReference type="InterPro" id="IPR013078">
    <property type="entry name" value="His_Pase_superF_clade-1"/>
</dbReference>
<dbReference type="AlphaFoldDB" id="A0A443RIC9"/>
<dbReference type="SUPFAM" id="SSF53254">
    <property type="entry name" value="Phosphoglycerate mutase-like"/>
    <property type="match status" value="1"/>
</dbReference>
<sequence>MNLVFCSYELVEIKKECATPYNLTMEFFKTKGVIIDLYHTQNASNQNCKIFIKPTPEHGLVIQQQYLTQKEILTETINRKGGDFFTDEVIFVRKAVGETAAIHLILPVARNRVRFHARNEIRKHRLIVNLYQLKSNGETDANVTKTIQGQSDVKLNSRGIEQSLKLRDYFKANGTKFDLIYSSDLSRALKTCELIVGDNTRIVTDKRLRERSFGVLQGKPSQVFAEEARSAGVEEYEYTPIGGENVQDVSERAIDFLNTQLLPNAKVNSTVLIVSHGGLIIQLMRYFKQSLHCQFPEPLRITPNTAINTFVVHFTTKKFSRVVSVRTHCIDHLSENSDSSSDTVKNGFVSETKAF</sequence>
<dbReference type="OrthoDB" id="354304at2759"/>
<gene>
    <name evidence="3" type="ORF">B4U79_09691</name>
</gene>
<evidence type="ECO:0000313" key="3">
    <source>
        <dbReference type="EMBL" id="RWS14993.1"/>
    </source>
</evidence>
<evidence type="ECO:0000313" key="4">
    <source>
        <dbReference type="Proteomes" id="UP000285301"/>
    </source>
</evidence>
<protein>
    <submittedName>
        <fullName evidence="3">Phosphoglycerate mutase-like protein</fullName>
    </submittedName>
</protein>
<comment type="caution">
    <text evidence="3">The sequence shown here is derived from an EMBL/GenBank/DDBJ whole genome shotgun (WGS) entry which is preliminary data.</text>
</comment>
<name>A0A443RIC9_9ACAR</name>
<dbReference type="EMBL" id="NCKU01000571">
    <property type="protein sequence ID" value="RWS14993.1"/>
    <property type="molecule type" value="Genomic_DNA"/>
</dbReference>
<dbReference type="PANTHER" id="PTHR46517:SF1">
    <property type="entry name" value="FRUCTOSE-2,6-BISPHOSPHATASE TIGAR"/>
    <property type="match status" value="1"/>
</dbReference>
<dbReference type="SMART" id="SM00855">
    <property type="entry name" value="PGAM"/>
    <property type="match status" value="1"/>
</dbReference>
<accession>A0A443RIC9</accession>
<evidence type="ECO:0000256" key="1">
    <source>
        <dbReference type="ARBA" id="ARBA00022801"/>
    </source>
</evidence>
<proteinExistence type="predicted"/>
<dbReference type="GO" id="GO:0005829">
    <property type="term" value="C:cytosol"/>
    <property type="evidence" value="ECO:0007669"/>
    <property type="project" value="TreeGrafter"/>
</dbReference>
<dbReference type="STRING" id="1965070.A0A443RIC9"/>
<dbReference type="Proteomes" id="UP000285301">
    <property type="component" value="Unassembled WGS sequence"/>
</dbReference>
<feature type="binding site" evidence="2">
    <location>
        <position position="187"/>
    </location>
    <ligand>
        <name>substrate</name>
    </ligand>
</feature>
<dbReference type="Gene3D" id="3.40.50.1240">
    <property type="entry name" value="Phosphoglycerate mutase-like"/>
    <property type="match status" value="1"/>
</dbReference>
<dbReference type="PANTHER" id="PTHR46517">
    <property type="entry name" value="FRUCTOSE-2,6-BISPHOSPHATASE TIGAR"/>
    <property type="match status" value="1"/>
</dbReference>
<dbReference type="CDD" id="cd07067">
    <property type="entry name" value="HP_PGM_like"/>
    <property type="match status" value="1"/>
</dbReference>
<keyword evidence="1" id="KW-0378">Hydrolase</keyword>
<reference evidence="3 4" key="1">
    <citation type="journal article" date="2018" name="Gigascience">
        <title>Genomes of trombidid mites reveal novel predicted allergens and laterally-transferred genes associated with secondary metabolism.</title>
        <authorList>
            <person name="Dong X."/>
            <person name="Chaisiri K."/>
            <person name="Xia D."/>
            <person name="Armstrong S.D."/>
            <person name="Fang Y."/>
            <person name="Donnelly M.J."/>
            <person name="Kadowaki T."/>
            <person name="McGarry J.W."/>
            <person name="Darby A.C."/>
            <person name="Makepeace B.L."/>
        </authorList>
    </citation>
    <scope>NUCLEOTIDE SEQUENCE [LARGE SCALE GENOMIC DNA]</scope>
    <source>
        <strain evidence="3">UoL-WK</strain>
    </source>
</reference>
<dbReference type="InterPro" id="IPR051695">
    <property type="entry name" value="Phosphoglycerate_Mutase"/>
</dbReference>